<dbReference type="AlphaFoldDB" id="A0A926KUW7"/>
<proteinExistence type="predicted"/>
<feature type="transmembrane region" description="Helical" evidence="1">
    <location>
        <begin position="15"/>
        <end position="32"/>
    </location>
</feature>
<keyword evidence="1" id="KW-0812">Transmembrane</keyword>
<accession>A0A926KUW7</accession>
<keyword evidence="3" id="KW-1185">Reference proteome</keyword>
<sequence length="127" mass="14100">MIRGHANPRFGRTRSLAIIALLIAGWIGWDWYQSKNWMVWTYPVDGATDVPRDATIVAIWKGTRGNNLGMPIRYADNPEAHIPGVTGGSESGMSFQPEGQFAPGRKVIVTVEAGRRRHTFTFTTAEN</sequence>
<evidence type="ECO:0000256" key="1">
    <source>
        <dbReference type="SAM" id="Phobius"/>
    </source>
</evidence>
<keyword evidence="1" id="KW-0472">Membrane</keyword>
<comment type="caution">
    <text evidence="2">The sequence shown here is derived from an EMBL/GenBank/DDBJ whole genome shotgun (WGS) entry which is preliminary data.</text>
</comment>
<dbReference type="Proteomes" id="UP000650466">
    <property type="component" value="Unassembled WGS sequence"/>
</dbReference>
<dbReference type="EMBL" id="JACVVD010000010">
    <property type="protein sequence ID" value="MBD0383316.1"/>
    <property type="molecule type" value="Genomic_DNA"/>
</dbReference>
<reference evidence="2" key="1">
    <citation type="submission" date="2020-09" db="EMBL/GenBank/DDBJ databases">
        <title>Draft Genome Sequence of Paenibacillus sp. WST5.</title>
        <authorList>
            <person name="Bao Z."/>
        </authorList>
    </citation>
    <scope>NUCLEOTIDE SEQUENCE</scope>
    <source>
        <strain evidence="2">WST5</strain>
    </source>
</reference>
<name>A0A926KUW7_9BACL</name>
<evidence type="ECO:0000313" key="2">
    <source>
        <dbReference type="EMBL" id="MBD0383316.1"/>
    </source>
</evidence>
<gene>
    <name evidence="2" type="ORF">ICC18_24760</name>
</gene>
<dbReference type="RefSeq" id="WP_188177093.1">
    <property type="nucleotide sequence ID" value="NZ_JACVVD010000010.1"/>
</dbReference>
<organism evidence="2 3">
    <name type="scientific">Paenibacillus sedimenti</name>
    <dbReference type="NCBI Taxonomy" id="2770274"/>
    <lineage>
        <taxon>Bacteria</taxon>
        <taxon>Bacillati</taxon>
        <taxon>Bacillota</taxon>
        <taxon>Bacilli</taxon>
        <taxon>Bacillales</taxon>
        <taxon>Paenibacillaceae</taxon>
        <taxon>Paenibacillus</taxon>
    </lineage>
</organism>
<evidence type="ECO:0000313" key="3">
    <source>
        <dbReference type="Proteomes" id="UP000650466"/>
    </source>
</evidence>
<protein>
    <submittedName>
        <fullName evidence="2">Uncharacterized protein</fullName>
    </submittedName>
</protein>
<keyword evidence="1" id="KW-1133">Transmembrane helix</keyword>